<evidence type="ECO:0000256" key="1">
    <source>
        <dbReference type="SAM" id="MobiDB-lite"/>
    </source>
</evidence>
<dbReference type="EMBL" id="KN835304">
    <property type="protein sequence ID" value="KIK40398.1"/>
    <property type="molecule type" value="Genomic_DNA"/>
</dbReference>
<accession>A0A0D0B9N8</accession>
<dbReference type="AlphaFoldDB" id="A0A0D0B9N8"/>
<feature type="region of interest" description="Disordered" evidence="1">
    <location>
        <begin position="1"/>
        <end position="29"/>
    </location>
</feature>
<proteinExistence type="predicted"/>
<sequence length="129" mass="14168">MSTRPRLPLQPARLAKNAPSESGGPGHWIQHHVKTSQKSQNQVLNVVPRTRIIHPHRSVYDVPGCPSVMATRARTPAVGFASMRTSDIPYRRSFRNSIDVDRSAEQPFTILLPSEITASAASSANVQAF</sequence>
<evidence type="ECO:0000313" key="2">
    <source>
        <dbReference type="EMBL" id="KIK40398.1"/>
    </source>
</evidence>
<reference evidence="2 3" key="1">
    <citation type="submission" date="2014-04" db="EMBL/GenBank/DDBJ databases">
        <authorList>
            <consortium name="DOE Joint Genome Institute"/>
            <person name="Kuo A."/>
            <person name="Ruytinx J."/>
            <person name="Rineau F."/>
            <person name="Colpaert J."/>
            <person name="Kohler A."/>
            <person name="Nagy L.G."/>
            <person name="Floudas D."/>
            <person name="Copeland A."/>
            <person name="Barry K.W."/>
            <person name="Cichocki N."/>
            <person name="Veneault-Fourrey C."/>
            <person name="LaButti K."/>
            <person name="Lindquist E.A."/>
            <person name="Lipzen A."/>
            <person name="Lundell T."/>
            <person name="Morin E."/>
            <person name="Murat C."/>
            <person name="Sun H."/>
            <person name="Tunlid A."/>
            <person name="Henrissat B."/>
            <person name="Grigoriev I.V."/>
            <person name="Hibbett D.S."/>
            <person name="Martin F."/>
            <person name="Nordberg H.P."/>
            <person name="Cantor M.N."/>
            <person name="Hua S.X."/>
        </authorList>
    </citation>
    <scope>NUCLEOTIDE SEQUENCE [LARGE SCALE GENOMIC DNA]</scope>
    <source>
        <strain evidence="2 3">UH-Slu-Lm8-n1</strain>
    </source>
</reference>
<evidence type="ECO:0000313" key="3">
    <source>
        <dbReference type="Proteomes" id="UP000054485"/>
    </source>
</evidence>
<keyword evidence="3" id="KW-1185">Reference proteome</keyword>
<gene>
    <name evidence="2" type="ORF">CY34DRAFT_807253</name>
</gene>
<organism evidence="2 3">
    <name type="scientific">Suillus luteus UH-Slu-Lm8-n1</name>
    <dbReference type="NCBI Taxonomy" id="930992"/>
    <lineage>
        <taxon>Eukaryota</taxon>
        <taxon>Fungi</taxon>
        <taxon>Dikarya</taxon>
        <taxon>Basidiomycota</taxon>
        <taxon>Agaricomycotina</taxon>
        <taxon>Agaricomycetes</taxon>
        <taxon>Agaricomycetidae</taxon>
        <taxon>Boletales</taxon>
        <taxon>Suillineae</taxon>
        <taxon>Suillaceae</taxon>
        <taxon>Suillus</taxon>
    </lineage>
</organism>
<dbReference type="HOGENOM" id="CLU_1950225_0_0_1"/>
<name>A0A0D0B9N8_9AGAM</name>
<dbReference type="Proteomes" id="UP000054485">
    <property type="component" value="Unassembled WGS sequence"/>
</dbReference>
<reference evidence="3" key="2">
    <citation type="submission" date="2015-01" db="EMBL/GenBank/DDBJ databases">
        <title>Evolutionary Origins and Diversification of the Mycorrhizal Mutualists.</title>
        <authorList>
            <consortium name="DOE Joint Genome Institute"/>
            <consortium name="Mycorrhizal Genomics Consortium"/>
            <person name="Kohler A."/>
            <person name="Kuo A."/>
            <person name="Nagy L.G."/>
            <person name="Floudas D."/>
            <person name="Copeland A."/>
            <person name="Barry K.W."/>
            <person name="Cichocki N."/>
            <person name="Veneault-Fourrey C."/>
            <person name="LaButti K."/>
            <person name="Lindquist E.A."/>
            <person name="Lipzen A."/>
            <person name="Lundell T."/>
            <person name="Morin E."/>
            <person name="Murat C."/>
            <person name="Riley R."/>
            <person name="Ohm R."/>
            <person name="Sun H."/>
            <person name="Tunlid A."/>
            <person name="Henrissat B."/>
            <person name="Grigoriev I.V."/>
            <person name="Hibbett D.S."/>
            <person name="Martin F."/>
        </authorList>
    </citation>
    <scope>NUCLEOTIDE SEQUENCE [LARGE SCALE GENOMIC DNA]</scope>
    <source>
        <strain evidence="3">UH-Slu-Lm8-n1</strain>
    </source>
</reference>
<protein>
    <submittedName>
        <fullName evidence="2">Uncharacterized protein</fullName>
    </submittedName>
</protein>
<dbReference type="InParanoid" id="A0A0D0B9N8"/>